<comment type="caution">
    <text evidence="1">The sequence shown here is derived from an EMBL/GenBank/DDBJ whole genome shotgun (WGS) entry which is preliminary data.</text>
</comment>
<proteinExistence type="predicted"/>
<name>A0ACB5TZA2_CANBO</name>
<sequence>MSKQTYGIAATISFFSGVAGCCLGMNQVYYIAPLAKRIGDYGGDLGMWLAIGFTGVAYLPLRYLELKYFGK</sequence>
<evidence type="ECO:0000313" key="2">
    <source>
        <dbReference type="Proteomes" id="UP001165101"/>
    </source>
</evidence>
<protein>
    <submittedName>
        <fullName evidence="1">Unnamed protein product</fullName>
    </submittedName>
</protein>
<dbReference type="EMBL" id="BSXV01002856">
    <property type="protein sequence ID" value="GME96902.1"/>
    <property type="molecule type" value="Genomic_DNA"/>
</dbReference>
<organism evidence="1 2">
    <name type="scientific">Candida boidinii</name>
    <name type="common">Yeast</name>
    <dbReference type="NCBI Taxonomy" id="5477"/>
    <lineage>
        <taxon>Eukaryota</taxon>
        <taxon>Fungi</taxon>
        <taxon>Dikarya</taxon>
        <taxon>Ascomycota</taxon>
        <taxon>Saccharomycotina</taxon>
        <taxon>Pichiomycetes</taxon>
        <taxon>Pichiales</taxon>
        <taxon>Pichiaceae</taxon>
        <taxon>Ogataea</taxon>
        <taxon>Ogataea/Candida clade</taxon>
    </lineage>
</organism>
<keyword evidence="2" id="KW-1185">Reference proteome</keyword>
<accession>A0ACB5TZA2</accession>
<dbReference type="Proteomes" id="UP001165101">
    <property type="component" value="Unassembled WGS sequence"/>
</dbReference>
<gene>
    <name evidence="1" type="ORF">Cboi01_000443000</name>
</gene>
<reference evidence="1" key="1">
    <citation type="submission" date="2023-04" db="EMBL/GenBank/DDBJ databases">
        <title>Candida boidinii NBRC 1967.</title>
        <authorList>
            <person name="Ichikawa N."/>
            <person name="Sato H."/>
            <person name="Tonouchi N."/>
        </authorList>
    </citation>
    <scope>NUCLEOTIDE SEQUENCE</scope>
    <source>
        <strain evidence="1">NBRC 1967</strain>
    </source>
</reference>
<evidence type="ECO:0000313" key="1">
    <source>
        <dbReference type="EMBL" id="GME96902.1"/>
    </source>
</evidence>